<evidence type="ECO:0000256" key="2">
    <source>
        <dbReference type="ARBA" id="ARBA00022679"/>
    </source>
</evidence>
<reference evidence="5" key="1">
    <citation type="submission" date="2022-06" db="EMBL/GenBank/DDBJ databases">
        <title>Gracilimonas sp. CAU 1638 isolated from sea sediment.</title>
        <authorList>
            <person name="Kim W."/>
        </authorList>
    </citation>
    <scope>NUCLEOTIDE SEQUENCE</scope>
    <source>
        <strain evidence="5">CAU 1638</strain>
    </source>
</reference>
<dbReference type="Pfam" id="PF00534">
    <property type="entry name" value="Glycos_transf_1"/>
    <property type="match status" value="1"/>
</dbReference>
<protein>
    <submittedName>
        <fullName evidence="5">Glycosyltransferase family 4 protein</fullName>
    </submittedName>
</protein>
<feature type="domain" description="Glycosyl transferase family 1" evidence="3">
    <location>
        <begin position="203"/>
        <end position="372"/>
    </location>
</feature>
<dbReference type="SUPFAM" id="SSF53756">
    <property type="entry name" value="UDP-Glycosyltransferase/glycogen phosphorylase"/>
    <property type="match status" value="1"/>
</dbReference>
<dbReference type="RefSeq" id="WP_255133518.1">
    <property type="nucleotide sequence ID" value="NZ_JANDBC010000001.1"/>
</dbReference>
<proteinExistence type="predicted"/>
<name>A0A9X2L270_9BACT</name>
<dbReference type="InterPro" id="IPR028098">
    <property type="entry name" value="Glyco_trans_4-like_N"/>
</dbReference>
<dbReference type="CDD" id="cd03794">
    <property type="entry name" value="GT4_WbuB-like"/>
    <property type="match status" value="1"/>
</dbReference>
<dbReference type="AlphaFoldDB" id="A0A9X2L270"/>
<dbReference type="InterPro" id="IPR001296">
    <property type="entry name" value="Glyco_trans_1"/>
</dbReference>
<gene>
    <name evidence="5" type="ORF">NM125_05225</name>
</gene>
<dbReference type="Gene3D" id="3.40.50.2000">
    <property type="entry name" value="Glycogen Phosphorylase B"/>
    <property type="match status" value="2"/>
</dbReference>
<evidence type="ECO:0000313" key="6">
    <source>
        <dbReference type="Proteomes" id="UP001139125"/>
    </source>
</evidence>
<comment type="caution">
    <text evidence="5">The sequence shown here is derived from an EMBL/GenBank/DDBJ whole genome shotgun (WGS) entry which is preliminary data.</text>
</comment>
<dbReference type="Proteomes" id="UP001139125">
    <property type="component" value="Unassembled WGS sequence"/>
</dbReference>
<dbReference type="PANTHER" id="PTHR12526">
    <property type="entry name" value="GLYCOSYLTRANSFERASE"/>
    <property type="match status" value="1"/>
</dbReference>
<accession>A0A9X2L270</accession>
<evidence type="ECO:0000256" key="1">
    <source>
        <dbReference type="ARBA" id="ARBA00022676"/>
    </source>
</evidence>
<evidence type="ECO:0000313" key="5">
    <source>
        <dbReference type="EMBL" id="MCP9290976.1"/>
    </source>
</evidence>
<dbReference type="GO" id="GO:0016757">
    <property type="term" value="F:glycosyltransferase activity"/>
    <property type="evidence" value="ECO:0007669"/>
    <property type="project" value="UniProtKB-KW"/>
</dbReference>
<evidence type="ECO:0000259" key="4">
    <source>
        <dbReference type="Pfam" id="PF13439"/>
    </source>
</evidence>
<feature type="domain" description="Glycosyltransferase subfamily 4-like N-terminal" evidence="4">
    <location>
        <begin position="17"/>
        <end position="189"/>
    </location>
</feature>
<keyword evidence="1" id="KW-0328">Glycosyltransferase</keyword>
<sequence length="397" mass="45734">MHILMLLDHAYPPDQRVENEAESLVKNGLEVTVLSLAEDDRPEIEMVNGVRVHRFKLSNKIIKKLRGAVGFFDIYSHLFYRYAKKAYARKPFDAVHAHDLYLVKAGIMIKDKFKVPLVADLHENYVEALSQYAWSTRPPGKWLISLERWKKLEKKWLKKSDRIISVIAEMKDRYTGMGFGEHKVLVIPNTPNIQAFREFPIKQDIITKYENRKILLYSGGFDLHRGLETAVRAMKFVKDEHPDALLLLVGDGRNRSELEALTDEHALRDFVIFEGWQDQSNIRSYVKSATVGLIPHVRSVQTDASIPHKLGYYMSEELPVISSNCTSLERMVTEHDAGKIFESENDRDLAKQINYLLSNPDEAKILAENGRRAVEKEFNWEATVEPLLSYYKSLASN</sequence>
<dbReference type="Pfam" id="PF13439">
    <property type="entry name" value="Glyco_transf_4"/>
    <property type="match status" value="1"/>
</dbReference>
<keyword evidence="2" id="KW-0808">Transferase</keyword>
<keyword evidence="6" id="KW-1185">Reference proteome</keyword>
<organism evidence="5 6">
    <name type="scientific">Gracilimonas sediminicola</name>
    <dbReference type="NCBI Taxonomy" id="2952158"/>
    <lineage>
        <taxon>Bacteria</taxon>
        <taxon>Pseudomonadati</taxon>
        <taxon>Balneolota</taxon>
        <taxon>Balneolia</taxon>
        <taxon>Balneolales</taxon>
        <taxon>Balneolaceae</taxon>
        <taxon>Gracilimonas</taxon>
    </lineage>
</organism>
<dbReference type="EMBL" id="JANDBC010000001">
    <property type="protein sequence ID" value="MCP9290976.1"/>
    <property type="molecule type" value="Genomic_DNA"/>
</dbReference>
<evidence type="ECO:0000259" key="3">
    <source>
        <dbReference type="Pfam" id="PF00534"/>
    </source>
</evidence>
<dbReference type="PANTHER" id="PTHR12526:SF629">
    <property type="entry name" value="TEICHURONIC ACID BIOSYNTHESIS GLYCOSYLTRANSFERASE TUAH-RELATED"/>
    <property type="match status" value="1"/>
</dbReference>